<evidence type="ECO:0000256" key="5">
    <source>
        <dbReference type="ARBA" id="ARBA00023242"/>
    </source>
</evidence>
<gene>
    <name evidence="8" type="ORF">EWM64_g10177</name>
</gene>
<accession>A0A4Y9ZGG5</accession>
<feature type="region of interest" description="Disordered" evidence="6">
    <location>
        <begin position="213"/>
        <end position="257"/>
    </location>
</feature>
<comment type="subcellular location">
    <subcellularLocation>
        <location evidence="1">Nucleus</location>
    </subcellularLocation>
</comment>
<dbReference type="InterPro" id="IPR007021">
    <property type="entry name" value="DUF659"/>
</dbReference>
<feature type="compositionally biased region" description="Basic and acidic residues" evidence="6">
    <location>
        <begin position="1"/>
        <end position="11"/>
    </location>
</feature>
<comment type="caution">
    <text evidence="8">The sequence shown here is derived from an EMBL/GenBank/DDBJ whole genome shotgun (WGS) entry which is preliminary data.</text>
</comment>
<feature type="compositionally biased region" description="Basic and acidic residues" evidence="6">
    <location>
        <begin position="35"/>
        <end position="56"/>
    </location>
</feature>
<dbReference type="InterPro" id="IPR052035">
    <property type="entry name" value="ZnF_BED_domain_contain"/>
</dbReference>
<keyword evidence="3" id="KW-0863">Zinc-finger</keyword>
<proteinExistence type="predicted"/>
<keyword evidence="4" id="KW-0862">Zinc</keyword>
<dbReference type="Proteomes" id="UP000298061">
    <property type="component" value="Unassembled WGS sequence"/>
</dbReference>
<feature type="domain" description="DUF659" evidence="7">
    <location>
        <begin position="329"/>
        <end position="459"/>
    </location>
</feature>
<dbReference type="SUPFAM" id="SSF53098">
    <property type="entry name" value="Ribonuclease H-like"/>
    <property type="match status" value="1"/>
</dbReference>
<keyword evidence="9" id="KW-1185">Reference proteome</keyword>
<evidence type="ECO:0000256" key="6">
    <source>
        <dbReference type="SAM" id="MobiDB-lite"/>
    </source>
</evidence>
<evidence type="ECO:0000313" key="9">
    <source>
        <dbReference type="Proteomes" id="UP000298061"/>
    </source>
</evidence>
<dbReference type="Pfam" id="PF04937">
    <property type="entry name" value="DUF659"/>
    <property type="match status" value="1"/>
</dbReference>
<dbReference type="AlphaFoldDB" id="A0A4Y9ZGG5"/>
<dbReference type="InterPro" id="IPR012337">
    <property type="entry name" value="RNaseH-like_sf"/>
</dbReference>
<feature type="region of interest" description="Disordered" evidence="6">
    <location>
        <begin position="1"/>
        <end position="152"/>
    </location>
</feature>
<protein>
    <recommendedName>
        <fullName evidence="7">DUF659 domain-containing protein</fullName>
    </recommendedName>
</protein>
<keyword evidence="2" id="KW-0479">Metal-binding</keyword>
<evidence type="ECO:0000259" key="7">
    <source>
        <dbReference type="Pfam" id="PF04937"/>
    </source>
</evidence>
<evidence type="ECO:0000256" key="4">
    <source>
        <dbReference type="ARBA" id="ARBA00022833"/>
    </source>
</evidence>
<feature type="compositionally biased region" description="Low complexity" evidence="6">
    <location>
        <begin position="244"/>
        <end position="255"/>
    </location>
</feature>
<sequence>MEQQDIDHGVDVEESDVNSGTGGKHKKGAAQPKAKRPDTKVLQSFEDKAYNDIPERSKRKSGAQQHPLVSKVSRHCTRARKAGNAENADGDADGGSGGDGEGDGDGDGDGDGNSDGENEDKSEGEDKGEDEGGGEGDIDANSDEKEKGKGKKKQKVAELRCCIASSKCKTAWSHSNLQRILKHAASCEYVPFHLHRAVLEALAKKAAGNAVAKSSSTGPLLPGSDTDTDDQPVAKRVKTAPAQSSTSKGGKASKGPMQAFVSEGKKQLKQKADHYLMLYLVCHGISIHTVKSQHLLDFCRTLNQTYVLPSKTTILDRLIPDEAARVSVAMMKYLRNCRNLTISYDGGKIRRPRGVYTINATTPERRSYLMDLVDVSCVSHTADYLVEIVKPVIKTIGPWNFSAVVSDNTGNTKKSRRLICDEYPNIINLQDPCHTINHAIGAICVLPEFSELISNVREVLAFMHESTYTMEQLGKKRADLGIKRGLEAIGKTRFSSVYWAVQSLERNMPAMRALVGDKSLGIDIKSRNELFTEGNYCSFAFRAQLAKFMAVTAPFARAIQCLESAHSTPADVFLFWLAIASNLEAVFKSGSVGLSEEATEQIRTIANRRFNEIINSSSCGDIYFAAFVLDPRFRDTPIYTRSSTLTSSGMSSNGAAMDDSLREKVLKRAGIALQTLLKNKYGDLVEKTPRQPHGKEREELAAVMNKRNLALAHLSPFEALTKLKQQLTNYVRGETPFDKPVEDGQSMRVWWERLVKRKSNIDAVDVLATLAVKIYSIVPNSMAEERTMSTITWLNSPQKNQLRVSTIKDEIIIQQYHEQEPAASPPKYRPTARWHDLIQAAIVQPKGNVGIVGSRSEPIPIEDVEDQESGWVDVPDDGETEGAEVGLVDHRWLNPNDTSQADPADRNGTAEQCTSFLVSMTDIIDISSPYLHAFLDETSVQPLTANARKVVKQQKVIEIPEGIDFDRWDK</sequence>
<keyword evidence="5" id="KW-0539">Nucleus</keyword>
<dbReference type="OrthoDB" id="3236755at2759"/>
<dbReference type="GO" id="GO:0008270">
    <property type="term" value="F:zinc ion binding"/>
    <property type="evidence" value="ECO:0007669"/>
    <property type="project" value="UniProtKB-KW"/>
</dbReference>
<name>A0A4Y9ZGG5_9AGAM</name>
<reference evidence="8 9" key="1">
    <citation type="submission" date="2019-02" db="EMBL/GenBank/DDBJ databases">
        <title>Genome sequencing of the rare red list fungi Hericium alpestre (H. flagellum).</title>
        <authorList>
            <person name="Buettner E."/>
            <person name="Kellner H."/>
        </authorList>
    </citation>
    <scope>NUCLEOTIDE SEQUENCE [LARGE SCALE GENOMIC DNA]</scope>
    <source>
        <strain evidence="8 9">DSM 108284</strain>
    </source>
</reference>
<evidence type="ECO:0000313" key="8">
    <source>
        <dbReference type="EMBL" id="TFY73835.1"/>
    </source>
</evidence>
<evidence type="ECO:0000256" key="1">
    <source>
        <dbReference type="ARBA" id="ARBA00004123"/>
    </source>
</evidence>
<dbReference type="STRING" id="135208.A0A4Y9ZGG5"/>
<organism evidence="8 9">
    <name type="scientific">Hericium alpestre</name>
    <dbReference type="NCBI Taxonomy" id="135208"/>
    <lineage>
        <taxon>Eukaryota</taxon>
        <taxon>Fungi</taxon>
        <taxon>Dikarya</taxon>
        <taxon>Basidiomycota</taxon>
        <taxon>Agaricomycotina</taxon>
        <taxon>Agaricomycetes</taxon>
        <taxon>Russulales</taxon>
        <taxon>Hericiaceae</taxon>
        <taxon>Hericium</taxon>
    </lineage>
</organism>
<dbReference type="GO" id="GO:0005634">
    <property type="term" value="C:nucleus"/>
    <property type="evidence" value="ECO:0007669"/>
    <property type="project" value="UniProtKB-SubCell"/>
</dbReference>
<feature type="compositionally biased region" description="Acidic residues" evidence="6">
    <location>
        <begin position="126"/>
        <end position="141"/>
    </location>
</feature>
<evidence type="ECO:0000256" key="3">
    <source>
        <dbReference type="ARBA" id="ARBA00022771"/>
    </source>
</evidence>
<feature type="compositionally biased region" description="Basic residues" evidence="6">
    <location>
        <begin position="72"/>
        <end position="81"/>
    </location>
</feature>
<dbReference type="EMBL" id="SFCI01002498">
    <property type="protein sequence ID" value="TFY73835.1"/>
    <property type="molecule type" value="Genomic_DNA"/>
</dbReference>
<feature type="compositionally biased region" description="Acidic residues" evidence="6">
    <location>
        <begin position="100"/>
        <end position="118"/>
    </location>
</feature>
<dbReference type="PANTHER" id="PTHR46481">
    <property type="entry name" value="ZINC FINGER BED DOMAIN-CONTAINING PROTEIN 4"/>
    <property type="match status" value="1"/>
</dbReference>
<evidence type="ECO:0000256" key="2">
    <source>
        <dbReference type="ARBA" id="ARBA00022723"/>
    </source>
</evidence>
<dbReference type="PANTHER" id="PTHR46481:SF10">
    <property type="entry name" value="ZINC FINGER BED DOMAIN-CONTAINING PROTEIN 39"/>
    <property type="match status" value="1"/>
</dbReference>